<comment type="similarity">
    <text evidence="2">Belongs to the ATPase g subunit family.</text>
</comment>
<dbReference type="RefSeq" id="XP_019039808.1">
    <property type="nucleotide sequence ID" value="XM_019181509.1"/>
</dbReference>
<sequence>MFSRSAFSVQKTFIRGVRFNSSVAKAQNAAQGLVEKVTNTVNKSIYWSKVTGELAKQVYLKEKLSPPSIADFQSVYQKLYKQALELSTKPKEVLTFAKGLNKNDLLNYGAIGVQIVGLFSLGEIIGRRQLVGYPRFGPAPSHH</sequence>
<name>A0A1E3P566_WICAA</name>
<dbReference type="GO" id="GO:0065003">
    <property type="term" value="P:protein-containing complex assembly"/>
    <property type="evidence" value="ECO:0007669"/>
    <property type="project" value="EnsemblFungi"/>
</dbReference>
<evidence type="ECO:0000256" key="2">
    <source>
        <dbReference type="ARBA" id="ARBA00005699"/>
    </source>
</evidence>
<keyword evidence="9" id="KW-0066">ATP synthesis</keyword>
<keyword evidence="6" id="KW-0406">Ion transport</keyword>
<dbReference type="STRING" id="683960.A0A1E3P566"/>
<dbReference type="Proteomes" id="UP000094112">
    <property type="component" value="Unassembled WGS sequence"/>
</dbReference>
<reference evidence="10 11" key="1">
    <citation type="journal article" date="2016" name="Proc. Natl. Acad. Sci. U.S.A.">
        <title>Comparative genomics of biotechnologically important yeasts.</title>
        <authorList>
            <person name="Riley R."/>
            <person name="Haridas S."/>
            <person name="Wolfe K.H."/>
            <person name="Lopes M.R."/>
            <person name="Hittinger C.T."/>
            <person name="Goeker M."/>
            <person name="Salamov A.A."/>
            <person name="Wisecaver J.H."/>
            <person name="Long T.M."/>
            <person name="Calvey C.H."/>
            <person name="Aerts A.L."/>
            <person name="Barry K.W."/>
            <person name="Choi C."/>
            <person name="Clum A."/>
            <person name="Coughlan A.Y."/>
            <person name="Deshpande S."/>
            <person name="Douglass A.P."/>
            <person name="Hanson S.J."/>
            <person name="Klenk H.-P."/>
            <person name="LaButti K.M."/>
            <person name="Lapidus A."/>
            <person name="Lindquist E.A."/>
            <person name="Lipzen A.M."/>
            <person name="Meier-Kolthoff J.P."/>
            <person name="Ohm R.A."/>
            <person name="Otillar R.P."/>
            <person name="Pangilinan J.L."/>
            <person name="Peng Y."/>
            <person name="Rokas A."/>
            <person name="Rosa C.A."/>
            <person name="Scheuner C."/>
            <person name="Sibirny A.A."/>
            <person name="Slot J.C."/>
            <person name="Stielow J.B."/>
            <person name="Sun H."/>
            <person name="Kurtzman C.P."/>
            <person name="Blackwell M."/>
            <person name="Grigoriev I.V."/>
            <person name="Jeffries T.W."/>
        </authorList>
    </citation>
    <scope>NUCLEOTIDE SEQUENCE [LARGE SCALE GENOMIC DNA]</scope>
    <source>
        <strain evidence="11">ATCC 58044 / CBS 1984 / NCYC 433 / NRRL Y-366-8</strain>
    </source>
</reference>
<dbReference type="GO" id="GO:0042407">
    <property type="term" value="P:cristae formation"/>
    <property type="evidence" value="ECO:0007669"/>
    <property type="project" value="EnsemblFungi"/>
</dbReference>
<dbReference type="GeneID" id="30198755"/>
<keyword evidence="7" id="KW-0496">Mitochondrion</keyword>
<gene>
    <name evidence="10" type="ORF">WICANDRAFT_28580</name>
</gene>
<keyword evidence="11" id="KW-1185">Reference proteome</keyword>
<dbReference type="AlphaFoldDB" id="A0A1E3P566"/>
<dbReference type="InterPro" id="IPR006808">
    <property type="entry name" value="ATP_synth_F0_gsu_mt"/>
</dbReference>
<evidence type="ECO:0000256" key="8">
    <source>
        <dbReference type="ARBA" id="ARBA00023136"/>
    </source>
</evidence>
<evidence type="ECO:0000256" key="5">
    <source>
        <dbReference type="ARBA" id="ARBA00022781"/>
    </source>
</evidence>
<dbReference type="GO" id="GO:0045259">
    <property type="term" value="C:proton-transporting ATP synthase complex"/>
    <property type="evidence" value="ECO:0007669"/>
    <property type="project" value="UniProtKB-KW"/>
</dbReference>
<keyword evidence="8" id="KW-0472">Membrane</keyword>
<dbReference type="EMBL" id="KV454209">
    <property type="protein sequence ID" value="ODQ60601.1"/>
    <property type="molecule type" value="Genomic_DNA"/>
</dbReference>
<evidence type="ECO:0000313" key="11">
    <source>
        <dbReference type="Proteomes" id="UP000094112"/>
    </source>
</evidence>
<keyword evidence="4" id="KW-0138">CF(0)</keyword>
<dbReference type="GO" id="GO:0046933">
    <property type="term" value="F:proton-transporting ATP synthase activity, rotational mechanism"/>
    <property type="evidence" value="ECO:0007669"/>
    <property type="project" value="EnsemblFungi"/>
</dbReference>
<evidence type="ECO:0000256" key="9">
    <source>
        <dbReference type="ARBA" id="ARBA00023310"/>
    </source>
</evidence>
<organism evidence="10 11">
    <name type="scientific">Wickerhamomyces anomalus (strain ATCC 58044 / CBS 1984 / NCYC 433 / NRRL Y-366-8)</name>
    <name type="common">Yeast</name>
    <name type="synonym">Hansenula anomala</name>
    <dbReference type="NCBI Taxonomy" id="683960"/>
    <lineage>
        <taxon>Eukaryota</taxon>
        <taxon>Fungi</taxon>
        <taxon>Dikarya</taxon>
        <taxon>Ascomycota</taxon>
        <taxon>Saccharomycotina</taxon>
        <taxon>Saccharomycetes</taxon>
        <taxon>Phaffomycetales</taxon>
        <taxon>Wickerhamomycetaceae</taxon>
        <taxon>Wickerhamomyces</taxon>
    </lineage>
</organism>
<keyword evidence="5" id="KW-0375">Hydrogen ion transport</keyword>
<comment type="subcellular location">
    <subcellularLocation>
        <location evidence="1">Mitochondrion membrane</location>
    </subcellularLocation>
</comment>
<protein>
    <recommendedName>
        <fullName evidence="12">ATP synthase subunit g, mitochondrial</fullName>
    </recommendedName>
</protein>
<dbReference type="Pfam" id="PF04718">
    <property type="entry name" value="ATP-synt_G"/>
    <property type="match status" value="1"/>
</dbReference>
<evidence type="ECO:0000256" key="4">
    <source>
        <dbReference type="ARBA" id="ARBA00022547"/>
    </source>
</evidence>
<dbReference type="GO" id="GO:0005743">
    <property type="term" value="C:mitochondrial inner membrane"/>
    <property type="evidence" value="ECO:0007669"/>
    <property type="project" value="EnsemblFungi"/>
</dbReference>
<evidence type="ECO:0008006" key="12">
    <source>
        <dbReference type="Google" id="ProtNLM"/>
    </source>
</evidence>
<evidence type="ECO:0000256" key="3">
    <source>
        <dbReference type="ARBA" id="ARBA00022448"/>
    </source>
</evidence>
<evidence type="ECO:0000256" key="6">
    <source>
        <dbReference type="ARBA" id="ARBA00023065"/>
    </source>
</evidence>
<proteinExistence type="inferred from homology"/>
<accession>A0A1E3P566</accession>
<dbReference type="OrthoDB" id="437at2759"/>
<evidence type="ECO:0000313" key="10">
    <source>
        <dbReference type="EMBL" id="ODQ60601.1"/>
    </source>
</evidence>
<evidence type="ECO:0000256" key="1">
    <source>
        <dbReference type="ARBA" id="ARBA00004325"/>
    </source>
</evidence>
<keyword evidence="3" id="KW-0813">Transport</keyword>
<evidence type="ECO:0000256" key="7">
    <source>
        <dbReference type="ARBA" id="ARBA00023128"/>
    </source>
</evidence>